<gene>
    <name evidence="2" type="ordered locus">BATR1942_09280</name>
</gene>
<evidence type="ECO:0000313" key="2">
    <source>
        <dbReference type="EMBL" id="ADP32789.1"/>
    </source>
</evidence>
<dbReference type="EMBL" id="CP002207">
    <property type="protein sequence ID" value="ADP32789.1"/>
    <property type="molecule type" value="Genomic_DNA"/>
</dbReference>
<protein>
    <recommendedName>
        <fullName evidence="4">DUF2768 domain-containing protein</fullName>
    </recommendedName>
</protein>
<dbReference type="GeneID" id="92917498"/>
<keyword evidence="1" id="KW-0472">Membrane</keyword>
<dbReference type="Pfam" id="PF10966">
    <property type="entry name" value="DUF2768"/>
    <property type="match status" value="1"/>
</dbReference>
<reference evidence="2 3" key="1">
    <citation type="journal article" date="2011" name="Front. Microbiol.">
        <title>Genomic signatures of strain selection and enhancement in Bacillus atrophaeus var. globigii, a historical biowarfare simulant.</title>
        <authorList>
            <person name="Gibbons H.S."/>
            <person name="Broomall S.M."/>
            <person name="McNew L.A."/>
            <person name="Daligault H."/>
            <person name="Chapman C."/>
            <person name="Bruce D."/>
            <person name="Karavis M."/>
            <person name="Krepps M."/>
            <person name="McGregor P.A."/>
            <person name="Hong C."/>
            <person name="Park K.H."/>
            <person name="Akmal A."/>
            <person name="Feldman A."/>
            <person name="Lin J.S."/>
            <person name="Chang W.E."/>
            <person name="Higgs B.W."/>
            <person name="Demirev P."/>
            <person name="Lindquist J."/>
            <person name="Liem A."/>
            <person name="Fochler E."/>
            <person name="Read T.D."/>
            <person name="Tapia R."/>
            <person name="Johnson S."/>
            <person name="Bishop-Lilly K.A."/>
            <person name="Detter C."/>
            <person name="Han C."/>
            <person name="Sozhamannan S."/>
            <person name="Rosenzweig C.N."/>
            <person name="Skowronski E.W."/>
        </authorList>
    </citation>
    <scope>NUCLEOTIDE SEQUENCE [LARGE SCALE GENOMIC DNA]</scope>
    <source>
        <strain evidence="2 3">1942</strain>
    </source>
</reference>
<feature type="transmembrane region" description="Helical" evidence="1">
    <location>
        <begin position="39"/>
        <end position="61"/>
    </location>
</feature>
<evidence type="ECO:0000256" key="1">
    <source>
        <dbReference type="SAM" id="Phobius"/>
    </source>
</evidence>
<dbReference type="RefSeq" id="WP_004429748.1">
    <property type="nucleotide sequence ID" value="NC_014639.1"/>
</dbReference>
<dbReference type="Proteomes" id="UP000006867">
    <property type="component" value="Chromosome"/>
</dbReference>
<name>A0ABM5LXY7_BACA1</name>
<accession>A0ABM5LXY7</accession>
<dbReference type="InterPro" id="IPR020076">
    <property type="entry name" value="DUF2768"/>
</dbReference>
<proteinExistence type="predicted"/>
<sequence length="67" mass="7228">MSLALMKMWFALGAMGLMFIAVAAIYMSRYKCKNAFLKAGVSSLAYACMLISGLIVIIVVFSGPVNE</sequence>
<keyword evidence="1" id="KW-0812">Transmembrane</keyword>
<feature type="transmembrane region" description="Helical" evidence="1">
    <location>
        <begin position="6"/>
        <end position="27"/>
    </location>
</feature>
<keyword evidence="3" id="KW-1185">Reference proteome</keyword>
<evidence type="ECO:0000313" key="3">
    <source>
        <dbReference type="Proteomes" id="UP000006867"/>
    </source>
</evidence>
<organism evidence="2 3">
    <name type="scientific">Bacillus atrophaeus (strain 1942)</name>
    <dbReference type="NCBI Taxonomy" id="720555"/>
    <lineage>
        <taxon>Bacteria</taxon>
        <taxon>Bacillati</taxon>
        <taxon>Bacillota</taxon>
        <taxon>Bacilli</taxon>
        <taxon>Bacillales</taxon>
        <taxon>Bacillaceae</taxon>
        <taxon>Bacillus</taxon>
    </lineage>
</organism>
<evidence type="ECO:0008006" key="4">
    <source>
        <dbReference type="Google" id="ProtNLM"/>
    </source>
</evidence>
<keyword evidence="1" id="KW-1133">Transmembrane helix</keyword>